<dbReference type="EMBL" id="JBBEGL010000008">
    <property type="protein sequence ID" value="MEJ2889732.1"/>
    <property type="molecule type" value="Genomic_DNA"/>
</dbReference>
<reference evidence="1 2" key="1">
    <citation type="submission" date="2024-03" db="EMBL/GenBank/DDBJ databases">
        <title>Actinomycetospora sp. OC33-EN06, a novel actinomycete isolated from wild orchid (Aerides multiflora).</title>
        <authorList>
            <person name="Suriyachadkun C."/>
        </authorList>
    </citation>
    <scope>NUCLEOTIDE SEQUENCE [LARGE SCALE GENOMIC DNA]</scope>
    <source>
        <strain evidence="1 2">OC33-EN06</strain>
    </source>
</reference>
<comment type="caution">
    <text evidence="1">The sequence shown here is derived from an EMBL/GenBank/DDBJ whole genome shotgun (WGS) entry which is preliminary data.</text>
</comment>
<evidence type="ECO:0000313" key="1">
    <source>
        <dbReference type="EMBL" id="MEJ2889732.1"/>
    </source>
</evidence>
<organism evidence="1 2">
    <name type="scientific">Actinomycetospora aeridis</name>
    <dbReference type="NCBI Taxonomy" id="3129231"/>
    <lineage>
        <taxon>Bacteria</taxon>
        <taxon>Bacillati</taxon>
        <taxon>Actinomycetota</taxon>
        <taxon>Actinomycetes</taxon>
        <taxon>Pseudonocardiales</taxon>
        <taxon>Pseudonocardiaceae</taxon>
        <taxon>Actinomycetospora</taxon>
    </lineage>
</organism>
<dbReference type="Proteomes" id="UP001370100">
    <property type="component" value="Unassembled WGS sequence"/>
</dbReference>
<keyword evidence="2" id="KW-1185">Reference proteome</keyword>
<proteinExistence type="predicted"/>
<evidence type="ECO:0000313" key="2">
    <source>
        <dbReference type="Proteomes" id="UP001370100"/>
    </source>
</evidence>
<dbReference type="RefSeq" id="WP_337717596.1">
    <property type="nucleotide sequence ID" value="NZ_JBBEGL010000008.1"/>
</dbReference>
<name>A0ABU8NCW1_9PSEU</name>
<accession>A0ABU8NCW1</accession>
<gene>
    <name evidence="1" type="ORF">WCD41_24940</name>
</gene>
<protein>
    <submittedName>
        <fullName evidence="1">Uncharacterized protein</fullName>
    </submittedName>
</protein>
<sequence length="175" mass="17222">MSPRRARWSSQRRRSWRWFLRRLPAVGVTGVAVAVLLGAGLASAAWLSSGGGTGTARGGQAVPPTTTAVAGTAITTNLLYPGTSGDVKLTVNNPNVYPVTVTSVSANGAPTASGGTGTCATTGVSLTGATPGTAIPANSSATLTLTGAASMTSASENGCQNATFTIPVTVAITSA</sequence>